<dbReference type="SUPFAM" id="SSF143011">
    <property type="entry name" value="RelE-like"/>
    <property type="match status" value="1"/>
</dbReference>
<dbReference type="RefSeq" id="WP_349951612.1">
    <property type="nucleotide sequence ID" value="NZ_JBEHGX010000012.1"/>
</dbReference>
<gene>
    <name evidence="3" type="ORF">ABQG75_18300</name>
</gene>
<dbReference type="EMBL" id="JBEHGX010000012">
    <property type="protein sequence ID" value="MER0127683.1"/>
    <property type="molecule type" value="Genomic_DNA"/>
</dbReference>
<proteinExistence type="inferred from homology"/>
<reference evidence="3 4" key="1">
    <citation type="submission" date="2024-06" db="EMBL/GenBank/DDBJ databases">
        <title>Fanconibacter daqui strain Q02 whole shotgun sequencing project.</title>
        <authorList>
            <person name="Rodrigues J.W.A."/>
            <person name="Viana L.C."/>
            <person name="Vieira E.C."/>
            <person name="Souza F.O.L."/>
            <person name="Alegria O.C."/>
            <person name="Patroca S."/>
            <person name="Cruz A.C.R."/>
            <person name="Nunes A.R.C."/>
        </authorList>
    </citation>
    <scope>NUCLEOTIDE SEQUENCE [LARGE SCALE GENOMIC DNA]</scope>
    <source>
        <strain evidence="3 4">Q02</strain>
    </source>
</reference>
<evidence type="ECO:0000313" key="4">
    <source>
        <dbReference type="Proteomes" id="UP001447374"/>
    </source>
</evidence>
<dbReference type="InterPro" id="IPR035093">
    <property type="entry name" value="RelE/ParE_toxin_dom_sf"/>
</dbReference>
<protein>
    <submittedName>
        <fullName evidence="3">Type II toxin-antitoxin system RelE/ParE family toxin</fullName>
    </submittedName>
</protein>
<evidence type="ECO:0000313" key="3">
    <source>
        <dbReference type="EMBL" id="MER0127683.1"/>
    </source>
</evidence>
<dbReference type="PANTHER" id="PTHR35601:SF1">
    <property type="entry name" value="TOXIN RELE"/>
    <property type="match status" value="1"/>
</dbReference>
<dbReference type="InterPro" id="IPR007712">
    <property type="entry name" value="RelE/ParE_toxin"/>
</dbReference>
<keyword evidence="4" id="KW-1185">Reference proteome</keyword>
<organism evidence="3 4">
    <name type="scientific">Franconibacter daqui</name>
    <dbReference type="NCBI Taxonomy" id="2047724"/>
    <lineage>
        <taxon>Bacteria</taxon>
        <taxon>Pseudomonadati</taxon>
        <taxon>Pseudomonadota</taxon>
        <taxon>Gammaproteobacteria</taxon>
        <taxon>Enterobacterales</taxon>
        <taxon>Enterobacteriaceae</taxon>
        <taxon>Franconibacter</taxon>
    </lineage>
</organism>
<name>A0ABV1PS51_9ENTR</name>
<dbReference type="NCBIfam" id="TIGR02385">
    <property type="entry name" value="RelE_StbE"/>
    <property type="match status" value="1"/>
</dbReference>
<evidence type="ECO:0000256" key="1">
    <source>
        <dbReference type="ARBA" id="ARBA00006226"/>
    </source>
</evidence>
<dbReference type="Proteomes" id="UP001447374">
    <property type="component" value="Unassembled WGS sequence"/>
</dbReference>
<keyword evidence="2" id="KW-1277">Toxin-antitoxin system</keyword>
<comment type="similarity">
    <text evidence="1">Belongs to the RelE toxin family.</text>
</comment>
<comment type="caution">
    <text evidence="3">The sequence shown here is derived from an EMBL/GenBank/DDBJ whole genome shotgun (WGS) entry which is preliminary data.</text>
</comment>
<dbReference type="Pfam" id="PF05016">
    <property type="entry name" value="ParE_toxin"/>
    <property type="match status" value="1"/>
</dbReference>
<accession>A0ABV1PS51</accession>
<evidence type="ECO:0000256" key="2">
    <source>
        <dbReference type="ARBA" id="ARBA00022649"/>
    </source>
</evidence>
<dbReference type="Gene3D" id="3.30.2310.20">
    <property type="entry name" value="RelE-like"/>
    <property type="match status" value="1"/>
</dbReference>
<sequence length="94" mass="11116">MTYKLFFEVHALAEWKKLGHNVREEFKKALAKRLEHPRVPAARLHGYKDCYKIKQLASGYRLVYQVKDETITVLVLSVGKRERNAVYNQIDKRI</sequence>
<dbReference type="PANTHER" id="PTHR35601">
    <property type="entry name" value="TOXIN RELE"/>
    <property type="match status" value="1"/>
</dbReference>